<dbReference type="GO" id="GO:0045087">
    <property type="term" value="P:innate immune response"/>
    <property type="evidence" value="ECO:0007669"/>
    <property type="project" value="TreeGrafter"/>
</dbReference>
<dbReference type="PANTHER" id="PTHR24169">
    <property type="entry name" value="NUCLEAR FACTOR NF-KAPPA-B PROTEIN"/>
    <property type="match status" value="1"/>
</dbReference>
<dbReference type="Gene3D" id="2.60.40.10">
    <property type="entry name" value="Immunoglobulins"/>
    <property type="match status" value="1"/>
</dbReference>
<dbReference type="GO" id="GO:0005737">
    <property type="term" value="C:cytoplasm"/>
    <property type="evidence" value="ECO:0007669"/>
    <property type="project" value="InterPro"/>
</dbReference>
<dbReference type="GO" id="GO:0038061">
    <property type="term" value="P:non-canonical NF-kappaB signal transduction"/>
    <property type="evidence" value="ECO:0007669"/>
    <property type="project" value="TreeGrafter"/>
</dbReference>
<accession>V8N9T3</accession>
<dbReference type="InterPro" id="IPR013783">
    <property type="entry name" value="Ig-like_fold"/>
</dbReference>
<dbReference type="GO" id="GO:0000981">
    <property type="term" value="F:DNA-binding transcription factor activity, RNA polymerase II-specific"/>
    <property type="evidence" value="ECO:0007669"/>
    <property type="project" value="TreeGrafter"/>
</dbReference>
<dbReference type="OrthoDB" id="7881762at2759"/>
<reference evidence="2 3" key="1">
    <citation type="journal article" date="2013" name="Proc. Natl. Acad. Sci. U.S.A.">
        <title>The king cobra genome reveals dynamic gene evolution and adaptation in the snake venom system.</title>
        <authorList>
            <person name="Vonk F.J."/>
            <person name="Casewell N.R."/>
            <person name="Henkel C.V."/>
            <person name="Heimberg A.M."/>
            <person name="Jansen H.J."/>
            <person name="McCleary R.J."/>
            <person name="Kerkkamp H.M."/>
            <person name="Vos R.A."/>
            <person name="Guerreiro I."/>
            <person name="Calvete J.J."/>
            <person name="Wuster W."/>
            <person name="Woods A.E."/>
            <person name="Logan J.M."/>
            <person name="Harrison R.A."/>
            <person name="Castoe T.A."/>
            <person name="de Koning A.P."/>
            <person name="Pollock D.D."/>
            <person name="Yandell M."/>
            <person name="Calderon D."/>
            <person name="Renjifo C."/>
            <person name="Currier R.B."/>
            <person name="Salgado D."/>
            <person name="Pla D."/>
            <person name="Sanz L."/>
            <person name="Hyder A.S."/>
            <person name="Ribeiro J.M."/>
            <person name="Arntzen J.W."/>
            <person name="van den Thillart G.E."/>
            <person name="Boetzer M."/>
            <person name="Pirovano W."/>
            <person name="Dirks R.P."/>
            <person name="Spaink H.P."/>
            <person name="Duboule D."/>
            <person name="McGlinn E."/>
            <person name="Kini R.M."/>
            <person name="Richardson M.K."/>
        </authorList>
    </citation>
    <scope>NUCLEOTIDE SEQUENCE</scope>
    <source>
        <tissue evidence="2">Blood</tissue>
    </source>
</reference>
<dbReference type="PRINTS" id="PR00057">
    <property type="entry name" value="NFKBTNSCPFCT"/>
</dbReference>
<dbReference type="InterPro" id="IPR014756">
    <property type="entry name" value="Ig_E-set"/>
</dbReference>
<gene>
    <name evidence="2" type="primary">RELB</name>
    <name evidence="2" type="ORF">L345_15413</name>
</gene>
<dbReference type="SUPFAM" id="SSF81296">
    <property type="entry name" value="E set domains"/>
    <property type="match status" value="1"/>
</dbReference>
<evidence type="ECO:0000313" key="2">
    <source>
        <dbReference type="EMBL" id="ETE58860.1"/>
    </source>
</evidence>
<dbReference type="GO" id="GO:0034097">
    <property type="term" value="P:response to cytokine"/>
    <property type="evidence" value="ECO:0007669"/>
    <property type="project" value="TreeGrafter"/>
</dbReference>
<dbReference type="InterPro" id="IPR000451">
    <property type="entry name" value="NFkB/Dor"/>
</dbReference>
<dbReference type="GO" id="GO:0005634">
    <property type="term" value="C:nucleus"/>
    <property type="evidence" value="ECO:0007669"/>
    <property type="project" value="TreeGrafter"/>
</dbReference>
<comment type="caution">
    <text evidence="2">The sequence shown here is derived from an EMBL/GenBank/DDBJ whole genome shotgun (WGS) entry which is preliminary data.</text>
</comment>
<dbReference type="GO" id="GO:0033554">
    <property type="term" value="P:cellular response to stress"/>
    <property type="evidence" value="ECO:0007669"/>
    <property type="project" value="TreeGrafter"/>
</dbReference>
<protein>
    <submittedName>
        <fullName evidence="2">Transcription factor RelB</fullName>
    </submittedName>
</protein>
<dbReference type="Proteomes" id="UP000018936">
    <property type="component" value="Unassembled WGS sequence"/>
</dbReference>
<dbReference type="GO" id="GO:0006954">
    <property type="term" value="P:inflammatory response"/>
    <property type="evidence" value="ECO:0007669"/>
    <property type="project" value="TreeGrafter"/>
</dbReference>
<dbReference type="AlphaFoldDB" id="V8N9T3"/>
<dbReference type="GO" id="GO:0000978">
    <property type="term" value="F:RNA polymerase II cis-regulatory region sequence-specific DNA binding"/>
    <property type="evidence" value="ECO:0007669"/>
    <property type="project" value="TreeGrafter"/>
</dbReference>
<dbReference type="EMBL" id="AZIM01006185">
    <property type="protein sequence ID" value="ETE58860.1"/>
    <property type="molecule type" value="Genomic_DNA"/>
</dbReference>
<evidence type="ECO:0000313" key="3">
    <source>
        <dbReference type="Proteomes" id="UP000018936"/>
    </source>
</evidence>
<sequence length="198" mass="22140">MNKEQGSCTGDAWEGRADFSQADVHRQIAIVFKTPPYQHLDILEPVEVEVYLRRLTDSVSSEPFMFTYLPKETDTYRVNKKRKQGMPDVLGEFSGPGVMERITLPDLFEDFGRFPGFSPYGGPSLSDVVLPSSVSYEERAEREFLLDAYSVHSGITVPLALPGDSEPEGVATLVGSSMFPSQYKEDEEDLEMENIADV</sequence>
<keyword evidence="3" id="KW-1185">Reference proteome</keyword>
<evidence type="ECO:0000259" key="1">
    <source>
        <dbReference type="Pfam" id="PF16179"/>
    </source>
</evidence>
<dbReference type="GO" id="GO:0045944">
    <property type="term" value="P:positive regulation of transcription by RNA polymerase II"/>
    <property type="evidence" value="ECO:0007669"/>
    <property type="project" value="TreeGrafter"/>
</dbReference>
<proteinExistence type="predicted"/>
<organism evidence="2 3">
    <name type="scientific">Ophiophagus hannah</name>
    <name type="common">King cobra</name>
    <name type="synonym">Naja hannah</name>
    <dbReference type="NCBI Taxonomy" id="8665"/>
    <lineage>
        <taxon>Eukaryota</taxon>
        <taxon>Metazoa</taxon>
        <taxon>Chordata</taxon>
        <taxon>Craniata</taxon>
        <taxon>Vertebrata</taxon>
        <taxon>Euteleostomi</taxon>
        <taxon>Lepidosauria</taxon>
        <taxon>Squamata</taxon>
        <taxon>Bifurcata</taxon>
        <taxon>Unidentata</taxon>
        <taxon>Episquamata</taxon>
        <taxon>Toxicofera</taxon>
        <taxon>Serpentes</taxon>
        <taxon>Colubroidea</taxon>
        <taxon>Elapidae</taxon>
        <taxon>Elapinae</taxon>
        <taxon>Ophiophagus</taxon>
    </lineage>
</organism>
<dbReference type="InterPro" id="IPR032397">
    <property type="entry name" value="RHD_dimer"/>
</dbReference>
<feature type="non-terminal residue" evidence="2">
    <location>
        <position position="1"/>
    </location>
</feature>
<dbReference type="GO" id="GO:0007249">
    <property type="term" value="P:canonical NF-kappaB signal transduction"/>
    <property type="evidence" value="ECO:0007669"/>
    <property type="project" value="TreeGrafter"/>
</dbReference>
<dbReference type="PANTHER" id="PTHR24169:SF18">
    <property type="entry name" value="TRANSCRIPTION FACTOR RELB"/>
    <property type="match status" value="1"/>
</dbReference>
<feature type="domain" description="Rel homology dimerisation" evidence="1">
    <location>
        <begin position="10"/>
        <end position="71"/>
    </location>
</feature>
<name>V8N9T3_OPHHA</name>
<dbReference type="Pfam" id="PF16179">
    <property type="entry name" value="RHD_dimer"/>
    <property type="match status" value="1"/>
</dbReference>